<dbReference type="EMBL" id="CAMXCT030000446">
    <property type="protein sequence ID" value="CAL4766257.1"/>
    <property type="molecule type" value="Genomic_DNA"/>
</dbReference>
<dbReference type="EMBL" id="CAMXCT010000446">
    <property type="protein sequence ID" value="CAI3978945.1"/>
    <property type="molecule type" value="Genomic_DNA"/>
</dbReference>
<comment type="caution">
    <text evidence="1">The sequence shown here is derived from an EMBL/GenBank/DDBJ whole genome shotgun (WGS) entry which is preliminary data.</text>
</comment>
<dbReference type="AlphaFoldDB" id="A0A9P1BT83"/>
<dbReference type="OrthoDB" id="433738at2759"/>
<evidence type="ECO:0000313" key="2">
    <source>
        <dbReference type="EMBL" id="CAL4766257.1"/>
    </source>
</evidence>
<keyword evidence="3" id="KW-1185">Reference proteome</keyword>
<dbReference type="InterPro" id="IPR011990">
    <property type="entry name" value="TPR-like_helical_dom_sf"/>
</dbReference>
<reference evidence="1" key="1">
    <citation type="submission" date="2022-10" db="EMBL/GenBank/DDBJ databases">
        <authorList>
            <person name="Chen Y."/>
            <person name="Dougan E. K."/>
            <person name="Chan C."/>
            <person name="Rhodes N."/>
            <person name="Thang M."/>
        </authorList>
    </citation>
    <scope>NUCLEOTIDE SEQUENCE</scope>
</reference>
<name>A0A9P1BT83_9DINO</name>
<organism evidence="1">
    <name type="scientific">Cladocopium goreaui</name>
    <dbReference type="NCBI Taxonomy" id="2562237"/>
    <lineage>
        <taxon>Eukaryota</taxon>
        <taxon>Sar</taxon>
        <taxon>Alveolata</taxon>
        <taxon>Dinophyceae</taxon>
        <taxon>Suessiales</taxon>
        <taxon>Symbiodiniaceae</taxon>
        <taxon>Cladocopium</taxon>
    </lineage>
</organism>
<reference evidence="2 3" key="2">
    <citation type="submission" date="2024-05" db="EMBL/GenBank/DDBJ databases">
        <authorList>
            <person name="Chen Y."/>
            <person name="Shah S."/>
            <person name="Dougan E. K."/>
            <person name="Thang M."/>
            <person name="Chan C."/>
        </authorList>
    </citation>
    <scope>NUCLEOTIDE SEQUENCE [LARGE SCALE GENOMIC DNA]</scope>
</reference>
<evidence type="ECO:0000313" key="3">
    <source>
        <dbReference type="Proteomes" id="UP001152797"/>
    </source>
</evidence>
<dbReference type="Gene3D" id="1.25.40.10">
    <property type="entry name" value="Tetratricopeptide repeat domain"/>
    <property type="match status" value="1"/>
</dbReference>
<evidence type="ECO:0000313" key="1">
    <source>
        <dbReference type="EMBL" id="CAI3978945.1"/>
    </source>
</evidence>
<dbReference type="Proteomes" id="UP001152797">
    <property type="component" value="Unassembled WGS sequence"/>
</dbReference>
<protein>
    <submittedName>
        <fullName evidence="2">Peptidyl-prolyl cis-trans isomerase FKBP4</fullName>
    </submittedName>
</protein>
<dbReference type="GO" id="GO:0016853">
    <property type="term" value="F:isomerase activity"/>
    <property type="evidence" value="ECO:0007669"/>
    <property type="project" value="UniProtKB-KW"/>
</dbReference>
<dbReference type="EMBL" id="CAMXCT020000446">
    <property type="protein sequence ID" value="CAL1132320.1"/>
    <property type="molecule type" value="Genomic_DNA"/>
</dbReference>
<accession>A0A9P1BT83</accession>
<keyword evidence="2" id="KW-0413">Isomerase</keyword>
<sequence>MTAVKHAEALSQIGQAEAFKQEGNNRFKEQNFRGALGSYHKVFCFVNGLQLPGERNEAAQYAEMMGRQAGASMTVPGDRVKDVKKLKQSTYLNMAASPRRLVRLVISTLPARSK</sequence>
<gene>
    <name evidence="1" type="ORF">C1SCF055_LOCUS6934</name>
</gene>
<proteinExistence type="predicted"/>